<keyword evidence="3" id="KW-0255">Endonuclease</keyword>
<keyword evidence="1" id="KW-0238">DNA-binding</keyword>
<evidence type="ECO:0000313" key="4">
    <source>
        <dbReference type="Proteomes" id="UP000309550"/>
    </source>
</evidence>
<dbReference type="Gene3D" id="3.40.1350.10">
    <property type="match status" value="1"/>
</dbReference>
<dbReference type="InterPro" id="IPR018573">
    <property type="entry name" value="Restrct_endonuc_II_AlwI"/>
</dbReference>
<reference evidence="3 4" key="1">
    <citation type="submission" date="2019-05" db="EMBL/GenBank/DDBJ databases">
        <title>Sulfitobacter sabulilitoris sp. nov., isolated from a marine sand.</title>
        <authorList>
            <person name="Yoon J.-H."/>
        </authorList>
    </citation>
    <scope>NUCLEOTIDE SEQUENCE [LARGE SCALE GENOMIC DNA]</scope>
    <source>
        <strain evidence="3 4">HSMS-29</strain>
    </source>
</reference>
<dbReference type="InterPro" id="IPR011856">
    <property type="entry name" value="tRNA_endonuc-like_dom_sf"/>
</dbReference>
<dbReference type="Pfam" id="PF01939">
    <property type="entry name" value="NucS_C"/>
    <property type="match status" value="1"/>
</dbReference>
<feature type="domain" description="Endonuclease NucS C-terminal" evidence="2">
    <location>
        <begin position="343"/>
        <end position="435"/>
    </location>
</feature>
<dbReference type="GO" id="GO:0004519">
    <property type="term" value="F:endonuclease activity"/>
    <property type="evidence" value="ECO:0007669"/>
    <property type="project" value="UniProtKB-KW"/>
</dbReference>
<accession>A0A5S3PKE1</accession>
<organism evidence="3 4">
    <name type="scientific">Sulfitobacter sabulilitoris</name>
    <dbReference type="NCBI Taxonomy" id="2562655"/>
    <lineage>
        <taxon>Bacteria</taxon>
        <taxon>Pseudomonadati</taxon>
        <taxon>Pseudomonadota</taxon>
        <taxon>Alphaproteobacteria</taxon>
        <taxon>Rhodobacterales</taxon>
        <taxon>Roseobacteraceae</taxon>
        <taxon>Sulfitobacter</taxon>
    </lineage>
</organism>
<dbReference type="GO" id="GO:0003677">
    <property type="term" value="F:DNA binding"/>
    <property type="evidence" value="ECO:0007669"/>
    <property type="project" value="UniProtKB-KW"/>
</dbReference>
<dbReference type="AlphaFoldDB" id="A0A5S3PKE1"/>
<evidence type="ECO:0000259" key="2">
    <source>
        <dbReference type="Pfam" id="PF01939"/>
    </source>
</evidence>
<keyword evidence="4" id="KW-1185">Reference proteome</keyword>
<keyword evidence="3" id="KW-0540">Nuclease</keyword>
<dbReference type="RefSeq" id="WP_138660898.1">
    <property type="nucleotide sequence ID" value="NZ_VANS01000001.1"/>
</dbReference>
<dbReference type="OrthoDB" id="7340968at2"/>
<comment type="caution">
    <text evidence="3">The sequence shown here is derived from an EMBL/GenBank/DDBJ whole genome shotgun (WGS) entry which is preliminary data.</text>
</comment>
<protein>
    <submittedName>
        <fullName evidence="3">AlwI family type II restriction endonuclease</fullName>
    </submittedName>
</protein>
<dbReference type="CDD" id="cd22341">
    <property type="entry name" value="NucS-like"/>
    <property type="match status" value="1"/>
</dbReference>
<evidence type="ECO:0000256" key="1">
    <source>
        <dbReference type="ARBA" id="ARBA00023125"/>
    </source>
</evidence>
<proteinExistence type="predicted"/>
<sequence>MAKKKVSLPREWKKFVNAYGSDLSYWYIPKGLAVTPEALRDRLLVLRGFEGHTREWRDCQEDYINELVTRGISGAKAKWSEGGAPLARMLKQVFVMLGLAWVENDEFVEITDVGNEFLDGTDPDGVLSDQVSRFQFTNPTVRAKDHNGMSLHPVPFLLEVLRTVDGQYISRDEYVLFVSRAKRYDEIDRVIDSIHRYRDLDSEVKAELISQCSKYKLAGMRRDSILNTIRLNASYALKFYSLSENFEIDAAGNLSLVRGKLIDTRKLLNRYNKDGEFIHFADQKDWIAFYGAPGSMATSDVALDYYLDKGDIEAAIRLKKKTETSPKELKSFKDMVVAEKTIEDHLEHDLSLIEKQIGVKLKLVGRQYSTTVGPIDLLAKSNATGEYYVIELKKGRSADRVYGQCSRYMGWVRKNLAKSGKPTHGIIVATKIDDKLKAARDAHDTKVYLIELSLKAGAAAV</sequence>
<dbReference type="InterPro" id="IPR002793">
    <property type="entry name" value="Endonuclease_NucS"/>
</dbReference>
<dbReference type="InterPro" id="IPR048301">
    <property type="entry name" value="NucS_C"/>
</dbReference>
<dbReference type="Pfam" id="PF09491">
    <property type="entry name" value="RE_AlwI"/>
    <property type="match status" value="1"/>
</dbReference>
<dbReference type="EMBL" id="VANS01000001">
    <property type="protein sequence ID" value="TMM54726.1"/>
    <property type="molecule type" value="Genomic_DNA"/>
</dbReference>
<gene>
    <name evidence="3" type="ORF">FDT80_03865</name>
</gene>
<name>A0A5S3PKE1_9RHOB</name>
<dbReference type="Proteomes" id="UP000309550">
    <property type="component" value="Unassembled WGS sequence"/>
</dbReference>
<keyword evidence="3" id="KW-0378">Hydrolase</keyword>
<evidence type="ECO:0000313" key="3">
    <source>
        <dbReference type="EMBL" id="TMM54726.1"/>
    </source>
</evidence>